<reference evidence="4" key="1">
    <citation type="submission" date="2018-05" db="EMBL/GenBank/DDBJ databases">
        <authorList>
            <person name="Lanie J.A."/>
            <person name="Ng W.-L."/>
            <person name="Kazmierczak K.M."/>
            <person name="Andrzejewski T.M."/>
            <person name="Davidsen T.M."/>
            <person name="Wayne K.J."/>
            <person name="Tettelin H."/>
            <person name="Glass J.I."/>
            <person name="Rusch D."/>
            <person name="Podicherti R."/>
            <person name="Tsui H.-C.T."/>
            <person name="Winkler M.E."/>
        </authorList>
    </citation>
    <scope>NUCLEOTIDE SEQUENCE</scope>
</reference>
<evidence type="ECO:0000256" key="2">
    <source>
        <dbReference type="SAM" id="Phobius"/>
    </source>
</evidence>
<feature type="transmembrane region" description="Helical" evidence="2">
    <location>
        <begin position="436"/>
        <end position="457"/>
    </location>
</feature>
<evidence type="ECO:0000259" key="3">
    <source>
        <dbReference type="PROSITE" id="PS50850"/>
    </source>
</evidence>
<dbReference type="PROSITE" id="PS50850">
    <property type="entry name" value="MFS"/>
    <property type="match status" value="1"/>
</dbReference>
<keyword evidence="2" id="KW-1133">Transmembrane helix</keyword>
<feature type="transmembrane region" description="Helical" evidence="2">
    <location>
        <begin position="67"/>
        <end position="90"/>
    </location>
</feature>
<feature type="transmembrane region" description="Helical" evidence="2">
    <location>
        <begin position="179"/>
        <end position="199"/>
    </location>
</feature>
<dbReference type="InterPro" id="IPR050327">
    <property type="entry name" value="Proton-linked_MCT"/>
</dbReference>
<gene>
    <name evidence="4" type="ORF">METZ01_LOCUS103762</name>
</gene>
<dbReference type="EMBL" id="UINC01011549">
    <property type="protein sequence ID" value="SVA50908.1"/>
    <property type="molecule type" value="Genomic_DNA"/>
</dbReference>
<dbReference type="InterPro" id="IPR011701">
    <property type="entry name" value="MFS"/>
</dbReference>
<feature type="transmembrane region" description="Helical" evidence="2">
    <location>
        <begin position="411"/>
        <end position="430"/>
    </location>
</feature>
<accession>A0A381WFS2</accession>
<proteinExistence type="predicted"/>
<dbReference type="InterPro" id="IPR036259">
    <property type="entry name" value="MFS_trans_sf"/>
</dbReference>
<evidence type="ECO:0000256" key="1">
    <source>
        <dbReference type="SAM" id="MobiDB-lite"/>
    </source>
</evidence>
<dbReference type="PANTHER" id="PTHR11360">
    <property type="entry name" value="MONOCARBOXYLATE TRANSPORTER"/>
    <property type="match status" value="1"/>
</dbReference>
<name>A0A381WFS2_9ZZZZ</name>
<feature type="transmembrane region" description="Helical" evidence="2">
    <location>
        <begin position="345"/>
        <end position="366"/>
    </location>
</feature>
<dbReference type="GO" id="GO:0022857">
    <property type="term" value="F:transmembrane transporter activity"/>
    <property type="evidence" value="ECO:0007669"/>
    <property type="project" value="InterPro"/>
</dbReference>
<dbReference type="Pfam" id="PF07690">
    <property type="entry name" value="MFS_1"/>
    <property type="match status" value="2"/>
</dbReference>
<dbReference type="SUPFAM" id="SSF103473">
    <property type="entry name" value="MFS general substrate transporter"/>
    <property type="match status" value="1"/>
</dbReference>
<dbReference type="AlphaFoldDB" id="A0A381WFS2"/>
<feature type="transmembrane region" description="Helical" evidence="2">
    <location>
        <begin position="137"/>
        <end position="167"/>
    </location>
</feature>
<keyword evidence="2" id="KW-0812">Transmembrane</keyword>
<feature type="transmembrane region" description="Helical" evidence="2">
    <location>
        <begin position="111"/>
        <end position="131"/>
    </location>
</feature>
<dbReference type="Gene3D" id="1.20.1250.20">
    <property type="entry name" value="MFS general substrate transporter like domains"/>
    <property type="match status" value="2"/>
</dbReference>
<sequence>MTLSRCDHLGSQGGTATPKPEINTPNKTPIRSPGRFFSGRFFYGWWVLVLISVMAAMNNAFFDKGPALFLIPVGASLGLNRATTSLIFSLGRSEGAVAGPFVGYLVDRFGARRIMVIGTILAGIGFIIFSFSQTLWVFAFAYLGFVAFGATMAFQDSATAMVITWFSRYRVRAMSVREASGNLGSTILIPIMTLVIAIWDWRVAALMGAGAYLIVILPLMPLLKESPESMGLLPDGANEADVKAARLGMEASGDDAAASAELQRLRRYYAGAEFTVREALRTTSFWYLMMGTVLRQVSRVGIDLHYVAILEWKDFDTSIAALFFTLRLGMNVPSKLIVGYFGDKVPAQIILGGGMVIYSLGLVLLLSSDGLIILAISAVTMGISEGITPVNWGVIGNYFGRHHYATLRGTINMSYSWALLLVPFATGWWFDQYTSYSWPIVISLGAAVASAVIYALMRQPKIPQRLKAITQE</sequence>
<feature type="domain" description="Major facilitator superfamily (MFS) profile" evidence="3">
    <location>
        <begin position="44"/>
        <end position="463"/>
    </location>
</feature>
<organism evidence="4">
    <name type="scientific">marine metagenome</name>
    <dbReference type="NCBI Taxonomy" id="408172"/>
    <lineage>
        <taxon>unclassified sequences</taxon>
        <taxon>metagenomes</taxon>
        <taxon>ecological metagenomes</taxon>
    </lineage>
</organism>
<feature type="transmembrane region" description="Helical" evidence="2">
    <location>
        <begin position="41"/>
        <end position="61"/>
    </location>
</feature>
<feature type="transmembrane region" description="Helical" evidence="2">
    <location>
        <begin position="205"/>
        <end position="223"/>
    </location>
</feature>
<feature type="region of interest" description="Disordered" evidence="1">
    <location>
        <begin position="1"/>
        <end position="28"/>
    </location>
</feature>
<protein>
    <recommendedName>
        <fullName evidence="3">Major facilitator superfamily (MFS) profile domain-containing protein</fullName>
    </recommendedName>
</protein>
<evidence type="ECO:0000313" key="4">
    <source>
        <dbReference type="EMBL" id="SVA50908.1"/>
    </source>
</evidence>
<dbReference type="PANTHER" id="PTHR11360:SF290">
    <property type="entry name" value="MONOCARBOXYLATE MFS PERMEASE"/>
    <property type="match status" value="1"/>
</dbReference>
<keyword evidence="2" id="KW-0472">Membrane</keyword>
<dbReference type="InterPro" id="IPR020846">
    <property type="entry name" value="MFS_dom"/>
</dbReference>
<feature type="transmembrane region" description="Helical" evidence="2">
    <location>
        <begin position="372"/>
        <end position="399"/>
    </location>
</feature>